<evidence type="ECO:0000313" key="3">
    <source>
        <dbReference type="Proteomes" id="UP001302321"/>
    </source>
</evidence>
<dbReference type="Proteomes" id="UP001302321">
    <property type="component" value="Unassembled WGS sequence"/>
</dbReference>
<gene>
    <name evidence="2" type="ORF">QBC36DRAFT_205161</name>
</gene>
<feature type="transmembrane region" description="Helical" evidence="1">
    <location>
        <begin position="344"/>
        <end position="377"/>
    </location>
</feature>
<proteinExistence type="predicted"/>
<dbReference type="EMBL" id="MU866102">
    <property type="protein sequence ID" value="KAK4180180.1"/>
    <property type="molecule type" value="Genomic_DNA"/>
</dbReference>
<accession>A0AAN6WE48</accession>
<protein>
    <submittedName>
        <fullName evidence="2">Uncharacterized protein</fullName>
    </submittedName>
</protein>
<name>A0AAN6WE48_9PEZI</name>
<keyword evidence="1" id="KW-0472">Membrane</keyword>
<comment type="caution">
    <text evidence="2">The sequence shown here is derived from an EMBL/GenBank/DDBJ whole genome shotgun (WGS) entry which is preliminary data.</text>
</comment>
<reference evidence="2" key="1">
    <citation type="journal article" date="2023" name="Mol. Phylogenet. Evol.">
        <title>Genome-scale phylogeny and comparative genomics of the fungal order Sordariales.</title>
        <authorList>
            <person name="Hensen N."/>
            <person name="Bonometti L."/>
            <person name="Westerberg I."/>
            <person name="Brannstrom I.O."/>
            <person name="Guillou S."/>
            <person name="Cros-Aarteil S."/>
            <person name="Calhoun S."/>
            <person name="Haridas S."/>
            <person name="Kuo A."/>
            <person name="Mondo S."/>
            <person name="Pangilinan J."/>
            <person name="Riley R."/>
            <person name="LaButti K."/>
            <person name="Andreopoulos B."/>
            <person name="Lipzen A."/>
            <person name="Chen C."/>
            <person name="Yan M."/>
            <person name="Daum C."/>
            <person name="Ng V."/>
            <person name="Clum A."/>
            <person name="Steindorff A."/>
            <person name="Ohm R.A."/>
            <person name="Martin F."/>
            <person name="Silar P."/>
            <person name="Natvig D.O."/>
            <person name="Lalanne C."/>
            <person name="Gautier V."/>
            <person name="Ament-Velasquez S.L."/>
            <person name="Kruys A."/>
            <person name="Hutchinson M.I."/>
            <person name="Powell A.J."/>
            <person name="Barry K."/>
            <person name="Miller A.N."/>
            <person name="Grigoriev I.V."/>
            <person name="Debuchy R."/>
            <person name="Gladieux P."/>
            <person name="Hiltunen Thoren M."/>
            <person name="Johannesson H."/>
        </authorList>
    </citation>
    <scope>NUCLEOTIDE SEQUENCE</scope>
    <source>
        <strain evidence="2">CBS 892.96</strain>
    </source>
</reference>
<keyword evidence="1" id="KW-0812">Transmembrane</keyword>
<evidence type="ECO:0000256" key="1">
    <source>
        <dbReference type="SAM" id="Phobius"/>
    </source>
</evidence>
<keyword evidence="3" id="KW-1185">Reference proteome</keyword>
<evidence type="ECO:0000313" key="2">
    <source>
        <dbReference type="EMBL" id="KAK4180180.1"/>
    </source>
</evidence>
<dbReference type="AlphaFoldDB" id="A0AAN6WE48"/>
<keyword evidence="1" id="KW-1133">Transmembrane helix</keyword>
<reference evidence="2" key="2">
    <citation type="submission" date="2023-05" db="EMBL/GenBank/DDBJ databases">
        <authorList>
            <consortium name="Lawrence Berkeley National Laboratory"/>
            <person name="Steindorff A."/>
            <person name="Hensen N."/>
            <person name="Bonometti L."/>
            <person name="Westerberg I."/>
            <person name="Brannstrom I.O."/>
            <person name="Guillou S."/>
            <person name="Cros-Aarteil S."/>
            <person name="Calhoun S."/>
            <person name="Haridas S."/>
            <person name="Kuo A."/>
            <person name="Mondo S."/>
            <person name="Pangilinan J."/>
            <person name="Riley R."/>
            <person name="Labutti K."/>
            <person name="Andreopoulos B."/>
            <person name="Lipzen A."/>
            <person name="Chen C."/>
            <person name="Yanf M."/>
            <person name="Daum C."/>
            <person name="Ng V."/>
            <person name="Clum A."/>
            <person name="Ohm R."/>
            <person name="Martin F."/>
            <person name="Silar P."/>
            <person name="Natvig D."/>
            <person name="Lalanne C."/>
            <person name="Gautier V."/>
            <person name="Ament-Velasquez S.L."/>
            <person name="Kruys A."/>
            <person name="Hutchinson M.I."/>
            <person name="Powell A.J."/>
            <person name="Barry K."/>
            <person name="Miller A.N."/>
            <person name="Grigoriev I.V."/>
            <person name="Debuchy R."/>
            <person name="Gladieux P."/>
            <person name="Thoren M.H."/>
            <person name="Johannesson H."/>
        </authorList>
    </citation>
    <scope>NUCLEOTIDE SEQUENCE</scope>
    <source>
        <strain evidence="2">CBS 892.96</strain>
    </source>
</reference>
<organism evidence="2 3">
    <name type="scientific">Triangularia setosa</name>
    <dbReference type="NCBI Taxonomy" id="2587417"/>
    <lineage>
        <taxon>Eukaryota</taxon>
        <taxon>Fungi</taxon>
        <taxon>Dikarya</taxon>
        <taxon>Ascomycota</taxon>
        <taxon>Pezizomycotina</taxon>
        <taxon>Sordariomycetes</taxon>
        <taxon>Sordariomycetidae</taxon>
        <taxon>Sordariales</taxon>
        <taxon>Podosporaceae</taxon>
        <taxon>Triangularia</taxon>
    </lineage>
</organism>
<sequence length="386" mass="43906">MRQPTDSEREIIVSELFGKELACWASSAKFSSYFDHYCSIVCPASSQHGDAVIELDTILLQAHSDVLRCAQIIFQQPKITFDQFAETIAMQSGLQDVSPKEKEHLARVTVEVCFAINCMRRDYCSPYLQRRGIHRTKWEGDICLVFFVEAAFKTIASESETGNRNTTHWQKPAWSAAGSLKSIKAWKLVKRYGIKIRGTNDLLEHLDLDLKTMTLKVFHQVSFLRGHLSKTKDASLNLSFEESVKRGSLPPALILETLLTFHDILFPIASIRDKKSRVLLNTMIAKHSFDAEAKWIEFVRPIPEDMSFDYWGDRLAALYKVVQKPPPTNALVAWFERHTSERNALTVAIVGLFLSVLFGLLSFIVGLLQLILAWVAYRNPPEGRRD</sequence>